<proteinExistence type="predicted"/>
<dbReference type="InParanoid" id="A0A1X7TZT4"/>
<organism evidence="1">
    <name type="scientific">Amphimedon queenslandica</name>
    <name type="common">Sponge</name>
    <dbReference type="NCBI Taxonomy" id="400682"/>
    <lineage>
        <taxon>Eukaryota</taxon>
        <taxon>Metazoa</taxon>
        <taxon>Porifera</taxon>
        <taxon>Demospongiae</taxon>
        <taxon>Heteroscleromorpha</taxon>
        <taxon>Haplosclerida</taxon>
        <taxon>Niphatidae</taxon>
        <taxon>Amphimedon</taxon>
    </lineage>
</organism>
<evidence type="ECO:0000313" key="1">
    <source>
        <dbReference type="EnsemblMetazoa" id="Aqu2.1.20756_001"/>
    </source>
</evidence>
<dbReference type="EnsemblMetazoa" id="Aqu2.1.20756_001">
    <property type="protein sequence ID" value="Aqu2.1.20756_001"/>
    <property type="gene ID" value="Aqu2.1.20756"/>
</dbReference>
<reference evidence="1" key="1">
    <citation type="submission" date="2017-05" db="UniProtKB">
        <authorList>
            <consortium name="EnsemblMetazoa"/>
        </authorList>
    </citation>
    <scope>IDENTIFICATION</scope>
</reference>
<dbReference type="AlphaFoldDB" id="A0A1X7TZT4"/>
<name>A0A1X7TZT4_AMPQE</name>
<protein>
    <submittedName>
        <fullName evidence="1">Uncharacterized protein</fullName>
    </submittedName>
</protein>
<accession>A0A1X7TZT4</accession>
<sequence length="168" mass="18907">MIGSTKQCFRKMTGHSKVTLDQLSTAVAEVEMILNLRPITYLSSDDLDEPLTPSHPLKGAASVTYLITFVMNRMILITVLRFASVLESLDQSIFDCSQRRTQLCETEEKQVETHPGDIVLFTAKVEQVLLEETKWHENKGLFPPYKGMDLAPAMPPVTLRLATPTDRK</sequence>